<dbReference type="Gramene" id="KZM89195">
    <property type="protein sequence ID" value="KZM89195"/>
    <property type="gene ID" value="DCAR_026270"/>
</dbReference>
<accession>A0A164UPV3</accession>
<name>A0A164UPV3_DAUCS</name>
<evidence type="ECO:0000313" key="2">
    <source>
        <dbReference type="Proteomes" id="UP000077755"/>
    </source>
</evidence>
<gene>
    <name evidence="1" type="ORF">DCAR_0730167</name>
</gene>
<organism evidence="1 2">
    <name type="scientific">Daucus carota subsp. sativus</name>
    <name type="common">Carrot</name>
    <dbReference type="NCBI Taxonomy" id="79200"/>
    <lineage>
        <taxon>Eukaryota</taxon>
        <taxon>Viridiplantae</taxon>
        <taxon>Streptophyta</taxon>
        <taxon>Embryophyta</taxon>
        <taxon>Tracheophyta</taxon>
        <taxon>Spermatophyta</taxon>
        <taxon>Magnoliopsida</taxon>
        <taxon>eudicotyledons</taxon>
        <taxon>Gunneridae</taxon>
        <taxon>Pentapetalae</taxon>
        <taxon>asterids</taxon>
        <taxon>campanulids</taxon>
        <taxon>Apiales</taxon>
        <taxon>Apiaceae</taxon>
        <taxon>Apioideae</taxon>
        <taxon>Scandiceae</taxon>
        <taxon>Daucinae</taxon>
        <taxon>Daucus</taxon>
        <taxon>Daucus sect. Daucus</taxon>
    </lineage>
</organism>
<dbReference type="EMBL" id="CP093349">
    <property type="protein sequence ID" value="WOH10697.1"/>
    <property type="molecule type" value="Genomic_DNA"/>
</dbReference>
<dbReference type="Proteomes" id="UP000077755">
    <property type="component" value="Chromosome 7"/>
</dbReference>
<reference evidence="1" key="1">
    <citation type="journal article" date="2016" name="Nat. Genet.">
        <title>A high-quality carrot genome assembly provides new insights into carotenoid accumulation and asterid genome evolution.</title>
        <authorList>
            <person name="Iorizzo M."/>
            <person name="Ellison S."/>
            <person name="Senalik D."/>
            <person name="Zeng P."/>
            <person name="Satapoomin P."/>
            <person name="Huang J."/>
            <person name="Bowman M."/>
            <person name="Iovene M."/>
            <person name="Sanseverino W."/>
            <person name="Cavagnaro P."/>
            <person name="Yildiz M."/>
            <person name="Macko-Podgorni A."/>
            <person name="Moranska E."/>
            <person name="Grzebelus E."/>
            <person name="Grzebelus D."/>
            <person name="Ashrafi H."/>
            <person name="Zheng Z."/>
            <person name="Cheng S."/>
            <person name="Spooner D."/>
            <person name="Van Deynze A."/>
            <person name="Simon P."/>
        </authorList>
    </citation>
    <scope>NUCLEOTIDE SEQUENCE</scope>
    <source>
        <tissue evidence="1">Leaf</tissue>
    </source>
</reference>
<keyword evidence="2" id="KW-1185">Reference proteome</keyword>
<proteinExistence type="predicted"/>
<evidence type="ECO:0000313" key="1">
    <source>
        <dbReference type="EMBL" id="WOH10697.1"/>
    </source>
</evidence>
<sequence>MHSVAGISFAAVICYFGEKVLGRNKPDTRQQVIVSCAAAGVSFVAAICYFGEIVVGRNKPDVSFEIQQTKLEVQALKQQVDRLVVMFDASPPASPSFTAITPASPAAAPPSAATAAPPS</sequence>
<reference evidence="1" key="2">
    <citation type="submission" date="2022-03" db="EMBL/GenBank/DDBJ databases">
        <title>Draft title - Genomic analysis of global carrot germplasm unveils the trajectory of domestication and the origin of high carotenoid orange carrot.</title>
        <authorList>
            <person name="Iorizzo M."/>
            <person name="Ellison S."/>
            <person name="Senalik D."/>
            <person name="Macko-Podgorni A."/>
            <person name="Grzebelus D."/>
            <person name="Bostan H."/>
            <person name="Rolling W."/>
            <person name="Curaba J."/>
            <person name="Simon P."/>
        </authorList>
    </citation>
    <scope>NUCLEOTIDE SEQUENCE</scope>
    <source>
        <tissue evidence="1">Leaf</tissue>
    </source>
</reference>
<dbReference type="AlphaFoldDB" id="A0A164UPV3"/>
<protein>
    <submittedName>
        <fullName evidence="1">Uncharacterized protein</fullName>
    </submittedName>
</protein>